<proteinExistence type="predicted"/>
<evidence type="ECO:0000313" key="2">
    <source>
        <dbReference type="EMBL" id="KAJ9168519.1"/>
    </source>
</evidence>
<name>A0ABQ9LPQ7_HEVBR</name>
<evidence type="ECO:0000256" key="1">
    <source>
        <dbReference type="SAM" id="MobiDB-lite"/>
    </source>
</evidence>
<comment type="caution">
    <text evidence="2">The sequence shown here is derived from an EMBL/GenBank/DDBJ whole genome shotgun (WGS) entry which is preliminary data.</text>
</comment>
<sequence length="97" mass="11376">QEKYHALTRRAKEEITLAEWRVFVSMEQKLAAEESRNFALSRLKEPRRKKSNREEKIINEEEVEEQQSPIEVMNNGIAFPKAGAKAITKSKRRTPHQ</sequence>
<gene>
    <name evidence="2" type="ORF">P3X46_020031</name>
</gene>
<feature type="non-terminal residue" evidence="2">
    <location>
        <position position="1"/>
    </location>
</feature>
<reference evidence="2" key="1">
    <citation type="journal article" date="2023" name="Plant Biotechnol. J.">
        <title>Chromosome-level wild Hevea brasiliensis genome provides new tools for genomic-assisted breeding and valuable loci to elevate rubber yield.</title>
        <authorList>
            <person name="Cheng H."/>
            <person name="Song X."/>
            <person name="Hu Y."/>
            <person name="Wu T."/>
            <person name="Yang Q."/>
            <person name="An Z."/>
            <person name="Feng S."/>
            <person name="Deng Z."/>
            <person name="Wu W."/>
            <person name="Zeng X."/>
            <person name="Tu M."/>
            <person name="Wang X."/>
            <person name="Huang H."/>
        </authorList>
    </citation>
    <scope>NUCLEOTIDE SEQUENCE</scope>
    <source>
        <strain evidence="2">MT/VB/25A 57/8</strain>
    </source>
</reference>
<feature type="region of interest" description="Disordered" evidence="1">
    <location>
        <begin position="46"/>
        <end position="67"/>
    </location>
</feature>
<dbReference type="EMBL" id="JARPOI010000011">
    <property type="protein sequence ID" value="KAJ9168519.1"/>
    <property type="molecule type" value="Genomic_DNA"/>
</dbReference>
<dbReference type="Proteomes" id="UP001174677">
    <property type="component" value="Chromosome 11"/>
</dbReference>
<evidence type="ECO:0000313" key="3">
    <source>
        <dbReference type="Proteomes" id="UP001174677"/>
    </source>
</evidence>
<organism evidence="2 3">
    <name type="scientific">Hevea brasiliensis</name>
    <name type="common">Para rubber tree</name>
    <name type="synonym">Siphonia brasiliensis</name>
    <dbReference type="NCBI Taxonomy" id="3981"/>
    <lineage>
        <taxon>Eukaryota</taxon>
        <taxon>Viridiplantae</taxon>
        <taxon>Streptophyta</taxon>
        <taxon>Embryophyta</taxon>
        <taxon>Tracheophyta</taxon>
        <taxon>Spermatophyta</taxon>
        <taxon>Magnoliopsida</taxon>
        <taxon>eudicotyledons</taxon>
        <taxon>Gunneridae</taxon>
        <taxon>Pentapetalae</taxon>
        <taxon>rosids</taxon>
        <taxon>fabids</taxon>
        <taxon>Malpighiales</taxon>
        <taxon>Euphorbiaceae</taxon>
        <taxon>Crotonoideae</taxon>
        <taxon>Micrandreae</taxon>
        <taxon>Hevea</taxon>
    </lineage>
</organism>
<keyword evidence="3" id="KW-1185">Reference proteome</keyword>
<protein>
    <submittedName>
        <fullName evidence="2">Uncharacterized protein</fullName>
    </submittedName>
</protein>
<accession>A0ABQ9LPQ7</accession>